<reference evidence="7" key="2">
    <citation type="submission" date="2022-08" db="UniProtKB">
        <authorList>
            <consortium name="EnsemblMetazoa"/>
        </authorList>
    </citation>
    <scope>IDENTIFICATION</scope>
    <source>
        <strain evidence="7">EBRO</strain>
    </source>
</reference>
<dbReference type="AlphaFoldDB" id="A0A182J2P1"/>
<dbReference type="CDD" id="cd23992">
    <property type="entry name" value="PBP_GOBP"/>
    <property type="match status" value="1"/>
</dbReference>
<dbReference type="SMART" id="SM00708">
    <property type="entry name" value="PhBP"/>
    <property type="match status" value="1"/>
</dbReference>
<feature type="signal peptide" evidence="6">
    <location>
        <begin position="1"/>
        <end position="17"/>
    </location>
</feature>
<dbReference type="PANTHER" id="PTHR11857">
    <property type="entry name" value="ODORANT BINDING PROTEIN-RELATED"/>
    <property type="match status" value="1"/>
</dbReference>
<evidence type="ECO:0000313" key="7">
    <source>
        <dbReference type="EnsemblMetazoa" id="AATE010225-PA.1"/>
    </source>
</evidence>
<dbReference type="Gene3D" id="1.10.238.20">
    <property type="entry name" value="Pheromone/general odorant binding protein domain"/>
    <property type="match status" value="1"/>
</dbReference>
<dbReference type="PANTHER" id="PTHR11857:SF43">
    <property type="entry name" value="GEO07291P1-RELATED"/>
    <property type="match status" value="1"/>
</dbReference>
<dbReference type="FunFam" id="1.10.238.20:FF:000001">
    <property type="entry name" value="General odorant-binding protein lush"/>
    <property type="match status" value="1"/>
</dbReference>
<dbReference type="EnsemblMetazoa" id="ENSAATROPT012221">
    <property type="protein sequence ID" value="ENSAATROPP011083"/>
    <property type="gene ID" value="ENSAATROPG009944"/>
</dbReference>
<comment type="similarity">
    <text evidence="2">Belongs to the PBP/GOBP family.</text>
</comment>
<feature type="chain" id="PRO_5044551024" evidence="6">
    <location>
        <begin position="18"/>
        <end position="134"/>
    </location>
</feature>
<dbReference type="STRING" id="41427.A0A182J2P1"/>
<dbReference type="SUPFAM" id="SSF47565">
    <property type="entry name" value="Insect pheromone/odorant-binding proteins"/>
    <property type="match status" value="1"/>
</dbReference>
<evidence type="ECO:0000256" key="4">
    <source>
        <dbReference type="ARBA" id="ARBA00022729"/>
    </source>
</evidence>
<comment type="subcellular location">
    <subcellularLocation>
        <location evidence="1">Secreted</location>
    </subcellularLocation>
</comment>
<evidence type="ECO:0000256" key="3">
    <source>
        <dbReference type="ARBA" id="ARBA00022525"/>
    </source>
</evidence>
<evidence type="ECO:0000256" key="1">
    <source>
        <dbReference type="ARBA" id="ARBA00004613"/>
    </source>
</evidence>
<dbReference type="EnsemblMetazoa" id="AATE010225-RA">
    <property type="protein sequence ID" value="AATE010225-PA.1"/>
    <property type="gene ID" value="AATE010225"/>
</dbReference>
<protein>
    <submittedName>
        <fullName evidence="7">Uncharacterized protein</fullName>
    </submittedName>
</protein>
<accession>A0A182J2P1</accession>
<dbReference type="InterPro" id="IPR006170">
    <property type="entry name" value="PBP/GOBP"/>
</dbReference>
<dbReference type="GO" id="GO:0005615">
    <property type="term" value="C:extracellular space"/>
    <property type="evidence" value="ECO:0007669"/>
    <property type="project" value="TreeGrafter"/>
</dbReference>
<proteinExistence type="inferred from homology"/>
<dbReference type="InterPro" id="IPR036728">
    <property type="entry name" value="PBP_GOBP_sf"/>
</dbReference>
<evidence type="ECO:0000313" key="8">
    <source>
        <dbReference type="Proteomes" id="UP000075880"/>
    </source>
</evidence>
<evidence type="ECO:0000256" key="6">
    <source>
        <dbReference type="SAM" id="SignalP"/>
    </source>
</evidence>
<dbReference type="GO" id="GO:0007608">
    <property type="term" value="P:sensory perception of smell"/>
    <property type="evidence" value="ECO:0007669"/>
    <property type="project" value="TreeGrafter"/>
</dbReference>
<keyword evidence="8" id="KW-1185">Reference proteome</keyword>
<keyword evidence="5" id="KW-1015">Disulfide bond</keyword>
<dbReference type="GO" id="GO:0005549">
    <property type="term" value="F:odorant binding"/>
    <property type="evidence" value="ECO:0007669"/>
    <property type="project" value="InterPro"/>
</dbReference>
<name>A0A182J2P1_ANOAO</name>
<dbReference type="Pfam" id="PF01395">
    <property type="entry name" value="PBP_GOBP"/>
    <property type="match status" value="1"/>
</dbReference>
<keyword evidence="4 6" id="KW-0732">Signal</keyword>
<reference evidence="8" key="1">
    <citation type="submission" date="2021-09" db="EMBL/GenBank/DDBJ databases">
        <authorList>
            <consortium name="Infravec"/>
            <person name="Campbell I L."/>
            <person name="Maslen G."/>
            <person name="Yates A."/>
        </authorList>
    </citation>
    <scope>NUCLEOTIDE SEQUENCE [LARGE SCALE GENOMIC DNA]</scope>
    <source>
        <strain evidence="8">Infravec2 EBRE</strain>
    </source>
</reference>
<evidence type="ECO:0000256" key="2">
    <source>
        <dbReference type="ARBA" id="ARBA00008098"/>
    </source>
</evidence>
<keyword evidence="3" id="KW-0964">Secreted</keyword>
<evidence type="ECO:0000256" key="5">
    <source>
        <dbReference type="ARBA" id="ARBA00023157"/>
    </source>
</evidence>
<dbReference type="VEuPathDB" id="VectorBase:AATE010225"/>
<sequence>MKLLLLIPVLCVAFVAGQPLDEVQMKKAEGFALGCLEQHKSLSKEHLLLLKDGDFSKVDADTKCFLRCFLQQAKFMDASGKLLPDYAIERLSVSQEKAKVEALVKKCSVEEAEDSCETAYRAVECYHREKASLL</sequence>
<dbReference type="Proteomes" id="UP000075880">
    <property type="component" value="Unassembled WGS sequence"/>
</dbReference>
<dbReference type="OrthoDB" id="7665616at2759"/>
<organism evidence="7">
    <name type="scientific">Anopheles atroparvus</name>
    <name type="common">European mosquito</name>
    <dbReference type="NCBI Taxonomy" id="41427"/>
    <lineage>
        <taxon>Eukaryota</taxon>
        <taxon>Metazoa</taxon>
        <taxon>Ecdysozoa</taxon>
        <taxon>Arthropoda</taxon>
        <taxon>Hexapoda</taxon>
        <taxon>Insecta</taxon>
        <taxon>Pterygota</taxon>
        <taxon>Neoptera</taxon>
        <taxon>Endopterygota</taxon>
        <taxon>Diptera</taxon>
        <taxon>Nematocera</taxon>
        <taxon>Culicoidea</taxon>
        <taxon>Culicidae</taxon>
        <taxon>Anophelinae</taxon>
        <taxon>Anopheles</taxon>
    </lineage>
</organism>